<accession>A0A329EMI9</accession>
<dbReference type="InterPro" id="IPR005532">
    <property type="entry name" value="SUMF_dom"/>
</dbReference>
<dbReference type="Pfam" id="PF08308">
    <property type="entry name" value="PEGA"/>
    <property type="match status" value="1"/>
</dbReference>
<evidence type="ECO:0000259" key="4">
    <source>
        <dbReference type="Pfam" id="PF08308"/>
    </source>
</evidence>
<proteinExistence type="predicted"/>
<keyword evidence="2" id="KW-0732">Signal</keyword>
<dbReference type="InterPro" id="IPR042095">
    <property type="entry name" value="SUMF_sf"/>
</dbReference>
<protein>
    <submittedName>
        <fullName evidence="5">Formylglycine-generating enzyme required for sulfatase activity</fullName>
    </submittedName>
</protein>
<dbReference type="SUPFAM" id="SSF56436">
    <property type="entry name" value="C-type lectin-like"/>
    <property type="match status" value="1"/>
</dbReference>
<feature type="coiled-coil region" evidence="1">
    <location>
        <begin position="115"/>
        <end position="182"/>
    </location>
</feature>
<organism evidence="5 6">
    <name type="scientific">Vibrio diazotrophicus</name>
    <dbReference type="NCBI Taxonomy" id="685"/>
    <lineage>
        <taxon>Bacteria</taxon>
        <taxon>Pseudomonadati</taxon>
        <taxon>Pseudomonadota</taxon>
        <taxon>Gammaproteobacteria</taxon>
        <taxon>Vibrionales</taxon>
        <taxon>Vibrionaceae</taxon>
        <taxon>Vibrio</taxon>
    </lineage>
</organism>
<reference evidence="5 6" key="1">
    <citation type="submission" date="2018-06" db="EMBL/GenBank/DDBJ databases">
        <title>Freshwater and sediment microbial communities from various areas in North America, analyzing microbe dynamics in response to fracking.</title>
        <authorList>
            <person name="Lamendella R."/>
        </authorList>
    </citation>
    <scope>NUCLEOTIDE SEQUENCE [LARGE SCALE GENOMIC DNA]</scope>
    <source>
        <strain evidence="5 6">99A</strain>
    </source>
</reference>
<feature type="signal peptide" evidence="2">
    <location>
        <begin position="1"/>
        <end position="23"/>
    </location>
</feature>
<dbReference type="EMBL" id="QLTR01000001">
    <property type="protein sequence ID" value="RAS69625.1"/>
    <property type="molecule type" value="Genomic_DNA"/>
</dbReference>
<dbReference type="Gene3D" id="3.90.1580.10">
    <property type="entry name" value="paralog of FGE (formylglycine-generating enzyme)"/>
    <property type="match status" value="1"/>
</dbReference>
<dbReference type="InterPro" id="IPR013229">
    <property type="entry name" value="PEGA"/>
</dbReference>
<sequence length="607" mass="67649">MRQGLSALLIALSPCLMATSTLAEGTPSSVMAIDDALFSKHSELQDAKKATQSDQTAVDNQQQELDRLNQLTVKLDAKLKTAKANLERDYLKMIDEPDLDIMPSQQAYQDAWSEVKQNQKSRLEAEQKLQELQTALAQKKSAQGVIEQNIAGLEQDKLRARVERLREELKRTGEQKVSFTNTCNADMTLAQCSSQTNELGLQKAVKQFQNWLVDETSESAIVKQYLSDVSLNIHVLKHSVVESGFSDGSKFRTVISAQLDARPAENAPCKLLNLDSQYCFAPGEGNQTGEKQKEVAWVSLSVRSNQYADRVIVDGVQYGSTPVEVLMPVGKHHIIIEKEGYRSFNSEIEVTADQTLRAVLNEYENVLKPGHKFADSLKGNAKAPEMITMIKGEYLLGDQASRQIRLDHAFALSATPITVGQFETFVNQTSYQTDAELKNICITVDNSEVTPIAESYWRNPGFKQSAQSPAVCISKNDAVAYTRWLSQQTGFKYRLPSEDEWEIAARSGSQNGYWWGDNFGSGKANTGWGGTQWSNKSTSPVRAFEPNRLGFYDMVGNVWEWTNDERGMAKGGAWIFSPEMAKADKQLFIGPSTAANYVGFRILRELE</sequence>
<dbReference type="InterPro" id="IPR016187">
    <property type="entry name" value="CTDL_fold"/>
</dbReference>
<dbReference type="PANTHER" id="PTHR23150:SF19">
    <property type="entry name" value="FORMYLGLYCINE-GENERATING ENZYME"/>
    <property type="match status" value="1"/>
</dbReference>
<evidence type="ECO:0000259" key="3">
    <source>
        <dbReference type="Pfam" id="PF03781"/>
    </source>
</evidence>
<dbReference type="Proteomes" id="UP000248729">
    <property type="component" value="Unassembled WGS sequence"/>
</dbReference>
<comment type="caution">
    <text evidence="5">The sequence shown here is derived from an EMBL/GenBank/DDBJ whole genome shotgun (WGS) entry which is preliminary data.</text>
</comment>
<feature type="coiled-coil region" evidence="1">
    <location>
        <begin position="58"/>
        <end position="85"/>
    </location>
</feature>
<keyword evidence="1" id="KW-0175">Coiled coil</keyword>
<evidence type="ECO:0000313" key="6">
    <source>
        <dbReference type="Proteomes" id="UP000248729"/>
    </source>
</evidence>
<feature type="chain" id="PRO_5016434756" evidence="2">
    <location>
        <begin position="24"/>
        <end position="607"/>
    </location>
</feature>
<evidence type="ECO:0000256" key="1">
    <source>
        <dbReference type="SAM" id="Coils"/>
    </source>
</evidence>
<feature type="domain" description="Sulfatase-modifying factor enzyme-like" evidence="3">
    <location>
        <begin position="383"/>
        <end position="604"/>
    </location>
</feature>
<evidence type="ECO:0000313" key="5">
    <source>
        <dbReference type="EMBL" id="RAS69625.1"/>
    </source>
</evidence>
<dbReference type="PANTHER" id="PTHR23150">
    <property type="entry name" value="SULFATASE MODIFYING FACTOR 1, 2"/>
    <property type="match status" value="1"/>
</dbReference>
<name>A0A329EMI9_VIBDI</name>
<dbReference type="GO" id="GO:0120147">
    <property type="term" value="F:formylglycine-generating oxidase activity"/>
    <property type="evidence" value="ECO:0007669"/>
    <property type="project" value="TreeGrafter"/>
</dbReference>
<feature type="domain" description="PEGA" evidence="4">
    <location>
        <begin position="297"/>
        <end position="358"/>
    </location>
</feature>
<dbReference type="Pfam" id="PF03781">
    <property type="entry name" value="FGE-sulfatase"/>
    <property type="match status" value="1"/>
</dbReference>
<dbReference type="AlphaFoldDB" id="A0A329EMI9"/>
<dbReference type="RefSeq" id="WP_042479519.1">
    <property type="nucleotide sequence ID" value="NZ_CBCRWT010000002.1"/>
</dbReference>
<evidence type="ECO:0000256" key="2">
    <source>
        <dbReference type="SAM" id="SignalP"/>
    </source>
</evidence>
<gene>
    <name evidence="5" type="ORF">DET48_101200</name>
</gene>
<dbReference type="InterPro" id="IPR051043">
    <property type="entry name" value="Sulfatase_Mod_Factor_Kinase"/>
</dbReference>
<dbReference type="GeneID" id="94027387"/>